<dbReference type="Gene3D" id="1.10.287.3700">
    <property type="match status" value="1"/>
</dbReference>
<keyword evidence="8" id="KW-1185">Reference proteome</keyword>
<evidence type="ECO:0000256" key="5">
    <source>
        <dbReference type="SAM" id="MobiDB-lite"/>
    </source>
</evidence>
<dbReference type="InterPro" id="IPR030844">
    <property type="entry name" value="PAN3"/>
</dbReference>
<organism evidence="7 8">
    <name type="scientific">Hanseniaspora valbyensis NRRL Y-1626</name>
    <dbReference type="NCBI Taxonomy" id="766949"/>
    <lineage>
        <taxon>Eukaryota</taxon>
        <taxon>Fungi</taxon>
        <taxon>Dikarya</taxon>
        <taxon>Ascomycota</taxon>
        <taxon>Saccharomycotina</taxon>
        <taxon>Saccharomycetes</taxon>
        <taxon>Saccharomycodales</taxon>
        <taxon>Saccharomycodaceae</taxon>
        <taxon>Hanseniaspora</taxon>
    </lineage>
</organism>
<comment type="subcellular location">
    <subcellularLocation>
        <location evidence="1">Cytoplasm</location>
    </subcellularLocation>
</comment>
<evidence type="ECO:0000313" key="7">
    <source>
        <dbReference type="EMBL" id="OBA25783.1"/>
    </source>
</evidence>
<feature type="region of interest" description="Disordered" evidence="5">
    <location>
        <begin position="145"/>
        <end position="165"/>
    </location>
</feature>
<keyword evidence="2" id="KW-0547">Nucleotide-binding</keyword>
<dbReference type="EMBL" id="LXPE01000045">
    <property type="protein sequence ID" value="OBA25783.1"/>
    <property type="molecule type" value="Genomic_DNA"/>
</dbReference>
<dbReference type="InterPro" id="IPR000571">
    <property type="entry name" value="Znf_CCCH"/>
</dbReference>
<dbReference type="Proteomes" id="UP000092321">
    <property type="component" value="Unassembled WGS sequence"/>
</dbReference>
<evidence type="ECO:0000313" key="8">
    <source>
        <dbReference type="Proteomes" id="UP000092321"/>
    </source>
</evidence>
<feature type="domain" description="C3H1-type" evidence="6">
    <location>
        <begin position="10"/>
        <end position="38"/>
    </location>
</feature>
<dbReference type="GO" id="GO:0008270">
    <property type="term" value="F:zinc ion binding"/>
    <property type="evidence" value="ECO:0007669"/>
    <property type="project" value="UniProtKB-KW"/>
</dbReference>
<dbReference type="Gene3D" id="1.10.510.10">
    <property type="entry name" value="Transferase(Phosphotransferase) domain 1"/>
    <property type="match status" value="1"/>
</dbReference>
<accession>A0A1B7TAN6</accession>
<feature type="zinc finger region" description="C3H1-type" evidence="4">
    <location>
        <begin position="10"/>
        <end position="38"/>
    </location>
</feature>
<evidence type="ECO:0000256" key="4">
    <source>
        <dbReference type="PROSITE-ProRule" id="PRU00723"/>
    </source>
</evidence>
<dbReference type="GO" id="GO:0000932">
    <property type="term" value="C:P-body"/>
    <property type="evidence" value="ECO:0007669"/>
    <property type="project" value="TreeGrafter"/>
</dbReference>
<dbReference type="GO" id="GO:0008143">
    <property type="term" value="F:poly(A) binding"/>
    <property type="evidence" value="ECO:0007669"/>
    <property type="project" value="TreeGrafter"/>
</dbReference>
<dbReference type="GO" id="GO:0000289">
    <property type="term" value="P:nuclear-transcribed mRNA poly(A) tail shortening"/>
    <property type="evidence" value="ECO:0007669"/>
    <property type="project" value="InterPro"/>
</dbReference>
<evidence type="ECO:0000256" key="3">
    <source>
        <dbReference type="ARBA" id="ARBA00022840"/>
    </source>
</evidence>
<dbReference type="PANTHER" id="PTHR12272:SF11">
    <property type="entry name" value="PAN2-PAN3 DEADENYLATION COMPLEX SUBUNIT PAN3"/>
    <property type="match status" value="1"/>
</dbReference>
<dbReference type="PANTHER" id="PTHR12272">
    <property type="entry name" value="DEADENYLATION COMPLEX SUBUNIT PAN3"/>
    <property type="match status" value="1"/>
</dbReference>
<keyword evidence="4" id="KW-0479">Metal-binding</keyword>
<comment type="caution">
    <text evidence="7">The sequence shown here is derived from an EMBL/GenBank/DDBJ whole genome shotgun (WGS) entry which is preliminary data.</text>
</comment>
<sequence>MNSNGESLEWSKDILCRNIAVYGFCKNEATCIYNHGIQNPSNNFNLNSANLRTEANDNNNNTTSGTSAIDAFKQAALAAANKKKSAAETTTSVSSTADTLKQMALNAVAKKKETLASSATTNTEESVSSSKLLLQKALEKKGLSIQETKKEETTSSGFNLMRPNTPPVSAVQMNSHGSMMHSPIVSSGSLYQQSPLIAQPPLQPPLFSANSTSSFIPTTPLQANMNFMAASAVPGPPGSMFSTNNNNTNQMPKNASDFFLDEQLKHLIRNNTLDLNTFPMNSSNPLVVQDYTQLSLLWSDREGKNFYYKCKKLNGEESNKTFLLHRVAKLGSTELPLPRDISNINKSNKHLKDAEENCNILKMEATFVTASFMDNSLCHVYEYYPLMVQMNEFLHIDPLGTGVCQMKLDDLWFVLFQLLNFVKFLFQNKLHLASGIKDIEDFISFDKFFVVLNSDNSFILKYKNMGDILVNKCLKDTSGVVKPSKGFGANVQVASCLNKVGLIWKNLVVSCNSLVNDVSINEVIKYLKTEDVELDKVTGFFEFSRLSNFFNQLINFNALLFDNLSKNFNNEIFLKIIIKLNVVMSDYSDKNPAWLPNGSKYPLKLFFDNVFQYHNSKSKSLNYGHIIKHLSKLDSGIYENCILANNDKTTCLIINYRDLKMLVEVNYSIMMNKGDERYK</sequence>
<dbReference type="Gene3D" id="6.10.250.3160">
    <property type="match status" value="1"/>
</dbReference>
<dbReference type="Pfam" id="PF18101">
    <property type="entry name" value="Pan3_CK"/>
    <property type="match status" value="1"/>
</dbReference>
<dbReference type="AlphaFoldDB" id="A0A1B7TAN6"/>
<name>A0A1B7TAN6_9ASCO</name>
<proteinExistence type="predicted"/>
<dbReference type="GO" id="GO:0031251">
    <property type="term" value="C:PAN complex"/>
    <property type="evidence" value="ECO:0007669"/>
    <property type="project" value="InterPro"/>
</dbReference>
<dbReference type="PROSITE" id="PS50103">
    <property type="entry name" value="ZF_C3H1"/>
    <property type="match status" value="1"/>
</dbReference>
<reference evidence="8" key="1">
    <citation type="journal article" date="2016" name="Proc. Natl. Acad. Sci. U.S.A.">
        <title>Comparative genomics of biotechnologically important yeasts.</title>
        <authorList>
            <person name="Riley R."/>
            <person name="Haridas S."/>
            <person name="Wolfe K.H."/>
            <person name="Lopes M.R."/>
            <person name="Hittinger C.T."/>
            <person name="Goeker M."/>
            <person name="Salamov A.A."/>
            <person name="Wisecaver J.H."/>
            <person name="Long T.M."/>
            <person name="Calvey C.H."/>
            <person name="Aerts A.L."/>
            <person name="Barry K.W."/>
            <person name="Choi C."/>
            <person name="Clum A."/>
            <person name="Coughlan A.Y."/>
            <person name="Deshpande S."/>
            <person name="Douglass A.P."/>
            <person name="Hanson S.J."/>
            <person name="Klenk H.-P."/>
            <person name="LaButti K.M."/>
            <person name="Lapidus A."/>
            <person name="Lindquist E.A."/>
            <person name="Lipzen A.M."/>
            <person name="Meier-Kolthoff J.P."/>
            <person name="Ohm R.A."/>
            <person name="Otillar R.P."/>
            <person name="Pangilinan J.L."/>
            <person name="Peng Y."/>
            <person name="Rokas A."/>
            <person name="Rosa C.A."/>
            <person name="Scheuner C."/>
            <person name="Sibirny A.A."/>
            <person name="Slot J.C."/>
            <person name="Stielow J.B."/>
            <person name="Sun H."/>
            <person name="Kurtzman C.P."/>
            <person name="Blackwell M."/>
            <person name="Grigoriev I.V."/>
            <person name="Jeffries T.W."/>
        </authorList>
    </citation>
    <scope>NUCLEOTIDE SEQUENCE [LARGE SCALE GENOMIC DNA]</scope>
    <source>
        <strain evidence="8">NRRL Y-1626</strain>
    </source>
</reference>
<keyword evidence="4" id="KW-0863">Zinc-finger</keyword>
<dbReference type="InterPro" id="IPR041332">
    <property type="entry name" value="Pan3_CK"/>
</dbReference>
<keyword evidence="3" id="KW-0067">ATP-binding</keyword>
<protein>
    <recommendedName>
        <fullName evidence="6">C3H1-type domain-containing protein</fullName>
    </recommendedName>
</protein>
<dbReference type="GO" id="GO:0005524">
    <property type="term" value="F:ATP binding"/>
    <property type="evidence" value="ECO:0007669"/>
    <property type="project" value="UniProtKB-KW"/>
</dbReference>
<evidence type="ECO:0000256" key="1">
    <source>
        <dbReference type="ARBA" id="ARBA00004496"/>
    </source>
</evidence>
<dbReference type="Pfam" id="PF25586">
    <property type="entry name" value="zf-CCCH_PAN3"/>
    <property type="match status" value="1"/>
</dbReference>
<evidence type="ECO:0000256" key="2">
    <source>
        <dbReference type="ARBA" id="ARBA00022741"/>
    </source>
</evidence>
<keyword evidence="4" id="KW-0862">Zinc</keyword>
<evidence type="ECO:0000259" key="6">
    <source>
        <dbReference type="PROSITE" id="PS50103"/>
    </source>
</evidence>
<gene>
    <name evidence="7" type="ORF">HANVADRAFT_53675</name>
</gene>
<dbReference type="OrthoDB" id="204958at2759"/>